<dbReference type="Proteomes" id="UP001361570">
    <property type="component" value="Unassembled WGS sequence"/>
</dbReference>
<proteinExistence type="inferred from homology"/>
<feature type="transmembrane region" description="Helical" evidence="7">
    <location>
        <begin position="51"/>
        <end position="72"/>
    </location>
</feature>
<reference evidence="10 11" key="1">
    <citation type="submission" date="2024-03" db="EMBL/GenBank/DDBJ databases">
        <title>Draft genome sequence of Klenkia sp. LSe6-5.</title>
        <authorList>
            <person name="Duangmal K."/>
            <person name="Chantavorakit T."/>
        </authorList>
    </citation>
    <scope>NUCLEOTIDE SEQUENCE [LARGE SCALE GENOMIC DNA]</scope>
    <source>
        <strain evidence="10 11">LSe6-5</strain>
    </source>
</reference>
<feature type="transmembrane region" description="Helical" evidence="7">
    <location>
        <begin position="276"/>
        <end position="298"/>
    </location>
</feature>
<evidence type="ECO:0000256" key="2">
    <source>
        <dbReference type="ARBA" id="ARBA00022448"/>
    </source>
</evidence>
<dbReference type="InterPro" id="IPR000515">
    <property type="entry name" value="MetI-like"/>
</dbReference>
<dbReference type="InterPro" id="IPR035906">
    <property type="entry name" value="MetI-like_sf"/>
</dbReference>
<keyword evidence="11" id="KW-1185">Reference proteome</keyword>
<feature type="transmembrane region" description="Helical" evidence="7">
    <location>
        <begin position="230"/>
        <end position="256"/>
    </location>
</feature>
<comment type="subcellular location">
    <subcellularLocation>
        <location evidence="1 7">Cell membrane</location>
        <topology evidence="1 7">Multi-pass membrane protein</topology>
    </subcellularLocation>
</comment>
<evidence type="ECO:0000259" key="9">
    <source>
        <dbReference type="PROSITE" id="PS50928"/>
    </source>
</evidence>
<keyword evidence="2 7" id="KW-0813">Transport</keyword>
<gene>
    <name evidence="10" type="ORF">TEK04_20010</name>
</gene>
<protein>
    <submittedName>
        <fullName evidence="10">ABC transporter permease</fullName>
    </submittedName>
</protein>
<keyword evidence="4 7" id="KW-0812">Transmembrane</keyword>
<sequence length="308" mass="32128">MTKAIDTSTNGPGDLPEDPGSGPVPARAGRRKRTGGDAWSRYASALSTPKGLTAAILLVLLIGVALLAPVLFPGGYDQQARGALAGPSAQHWLGTDEFGRDILTRTVYGLRTDLSLILLAVPVAMVIGTALGLSGYLSKTLGSVTQRLLDIILGFPGLILGIMIVLVIGTGWLALFLAIVVAGLPGFGRLARAGLLGEEQREYVMAARVLGVKKSTVMTRHILPNVVDPLLVQASVFMVVAIFIEAGLSIVGLGINPPNPSLGAMLNVGARYVQSLPTYVIGPGVLLLLLALAFTLLSDALNQVANRR</sequence>
<dbReference type="PANTHER" id="PTHR43386">
    <property type="entry name" value="OLIGOPEPTIDE TRANSPORT SYSTEM PERMEASE PROTEIN APPC"/>
    <property type="match status" value="1"/>
</dbReference>
<evidence type="ECO:0000256" key="8">
    <source>
        <dbReference type="SAM" id="MobiDB-lite"/>
    </source>
</evidence>
<feature type="compositionally biased region" description="Polar residues" evidence="8">
    <location>
        <begin position="1"/>
        <end position="11"/>
    </location>
</feature>
<evidence type="ECO:0000256" key="6">
    <source>
        <dbReference type="ARBA" id="ARBA00023136"/>
    </source>
</evidence>
<feature type="region of interest" description="Disordered" evidence="8">
    <location>
        <begin position="1"/>
        <end position="35"/>
    </location>
</feature>
<comment type="similarity">
    <text evidence="7">Belongs to the binding-protein-dependent transport system permease family.</text>
</comment>
<evidence type="ECO:0000256" key="3">
    <source>
        <dbReference type="ARBA" id="ARBA00022475"/>
    </source>
</evidence>
<dbReference type="SUPFAM" id="SSF161098">
    <property type="entry name" value="MetI-like"/>
    <property type="match status" value="1"/>
</dbReference>
<evidence type="ECO:0000256" key="4">
    <source>
        <dbReference type="ARBA" id="ARBA00022692"/>
    </source>
</evidence>
<name>A0ABU8DYV6_9ACTN</name>
<dbReference type="CDD" id="cd06261">
    <property type="entry name" value="TM_PBP2"/>
    <property type="match status" value="1"/>
</dbReference>
<evidence type="ECO:0000313" key="10">
    <source>
        <dbReference type="EMBL" id="MEI4274014.1"/>
    </source>
</evidence>
<dbReference type="RefSeq" id="WP_336406130.1">
    <property type="nucleotide sequence ID" value="NZ_JBAPLU010000032.1"/>
</dbReference>
<dbReference type="PANTHER" id="PTHR43386:SF1">
    <property type="entry name" value="D,D-DIPEPTIDE TRANSPORT SYSTEM PERMEASE PROTEIN DDPC-RELATED"/>
    <property type="match status" value="1"/>
</dbReference>
<evidence type="ECO:0000313" key="11">
    <source>
        <dbReference type="Proteomes" id="UP001361570"/>
    </source>
</evidence>
<dbReference type="PROSITE" id="PS50928">
    <property type="entry name" value="ABC_TM1"/>
    <property type="match status" value="1"/>
</dbReference>
<keyword evidence="6 7" id="KW-0472">Membrane</keyword>
<evidence type="ECO:0000256" key="1">
    <source>
        <dbReference type="ARBA" id="ARBA00004651"/>
    </source>
</evidence>
<keyword evidence="3" id="KW-1003">Cell membrane</keyword>
<comment type="caution">
    <text evidence="10">The sequence shown here is derived from an EMBL/GenBank/DDBJ whole genome shotgun (WGS) entry which is preliminary data.</text>
</comment>
<dbReference type="InterPro" id="IPR050366">
    <property type="entry name" value="BP-dependent_transpt_permease"/>
</dbReference>
<keyword evidence="5 7" id="KW-1133">Transmembrane helix</keyword>
<accession>A0ABU8DYV6</accession>
<evidence type="ECO:0000256" key="5">
    <source>
        <dbReference type="ARBA" id="ARBA00022989"/>
    </source>
</evidence>
<dbReference type="EMBL" id="JBAPLU010000032">
    <property type="protein sequence ID" value="MEI4274014.1"/>
    <property type="molecule type" value="Genomic_DNA"/>
</dbReference>
<feature type="domain" description="ABC transmembrane type-1" evidence="9">
    <location>
        <begin position="110"/>
        <end position="298"/>
    </location>
</feature>
<dbReference type="Gene3D" id="1.10.3720.10">
    <property type="entry name" value="MetI-like"/>
    <property type="match status" value="1"/>
</dbReference>
<organism evidence="10 11">
    <name type="scientific">Klenkia sesuvii</name>
    <dbReference type="NCBI Taxonomy" id="3103137"/>
    <lineage>
        <taxon>Bacteria</taxon>
        <taxon>Bacillati</taxon>
        <taxon>Actinomycetota</taxon>
        <taxon>Actinomycetes</taxon>
        <taxon>Geodermatophilales</taxon>
        <taxon>Geodermatophilaceae</taxon>
        <taxon>Klenkia</taxon>
    </lineage>
</organism>
<feature type="transmembrane region" description="Helical" evidence="7">
    <location>
        <begin position="114"/>
        <end position="136"/>
    </location>
</feature>
<dbReference type="Pfam" id="PF00528">
    <property type="entry name" value="BPD_transp_1"/>
    <property type="match status" value="1"/>
</dbReference>
<feature type="transmembrane region" description="Helical" evidence="7">
    <location>
        <begin position="148"/>
        <end position="166"/>
    </location>
</feature>
<evidence type="ECO:0000256" key="7">
    <source>
        <dbReference type="RuleBase" id="RU363032"/>
    </source>
</evidence>